<dbReference type="GO" id="GO:0016651">
    <property type="term" value="F:oxidoreductase activity, acting on NAD(P)H"/>
    <property type="evidence" value="ECO:0007669"/>
    <property type="project" value="TreeGrafter"/>
</dbReference>
<dbReference type="InterPro" id="IPR016156">
    <property type="entry name" value="FAD/NAD-linked_Rdtase_dimer_sf"/>
</dbReference>
<dbReference type="OrthoDB" id="3568330at2"/>
<feature type="domain" description="Reductase C-terminal" evidence="6">
    <location>
        <begin position="324"/>
        <end position="392"/>
    </location>
</feature>
<keyword evidence="8" id="KW-1185">Reference proteome</keyword>
<evidence type="ECO:0000259" key="6">
    <source>
        <dbReference type="Pfam" id="PF14759"/>
    </source>
</evidence>
<dbReference type="SUPFAM" id="SSF51905">
    <property type="entry name" value="FAD/NAD(P)-binding domain"/>
    <property type="match status" value="1"/>
</dbReference>
<dbReference type="Pfam" id="PF07992">
    <property type="entry name" value="Pyr_redox_2"/>
    <property type="match status" value="1"/>
</dbReference>
<accession>A0A1V2TCP3</accession>
<dbReference type="InterPro" id="IPR023753">
    <property type="entry name" value="FAD/NAD-binding_dom"/>
</dbReference>
<dbReference type="InterPro" id="IPR028202">
    <property type="entry name" value="Reductase_C"/>
</dbReference>
<dbReference type="SUPFAM" id="SSF55424">
    <property type="entry name" value="FAD/NAD-linked reductases, dimerisation (C-terminal) domain"/>
    <property type="match status" value="1"/>
</dbReference>
<proteinExistence type="predicted"/>
<keyword evidence="2" id="KW-0285">Flavoprotein</keyword>
<evidence type="ECO:0000313" key="8">
    <source>
        <dbReference type="Proteomes" id="UP000188836"/>
    </source>
</evidence>
<evidence type="ECO:0000256" key="4">
    <source>
        <dbReference type="ARBA" id="ARBA00023002"/>
    </source>
</evidence>
<gene>
    <name evidence="7" type="ORF">B0T46_19145</name>
</gene>
<comment type="caution">
    <text evidence="7">The sequence shown here is derived from an EMBL/GenBank/DDBJ whole genome shotgun (WGS) entry which is preliminary data.</text>
</comment>
<evidence type="ECO:0000259" key="5">
    <source>
        <dbReference type="Pfam" id="PF07992"/>
    </source>
</evidence>
<dbReference type="PRINTS" id="PR00411">
    <property type="entry name" value="PNDRDTASEI"/>
</dbReference>
<dbReference type="PANTHER" id="PTHR43557">
    <property type="entry name" value="APOPTOSIS-INDUCING FACTOR 1"/>
    <property type="match status" value="1"/>
</dbReference>
<dbReference type="AlphaFoldDB" id="A0A1V2TCP3"/>
<dbReference type="RefSeq" id="WP_077119339.1">
    <property type="nucleotide sequence ID" value="NZ_MUKP01000013.1"/>
</dbReference>
<evidence type="ECO:0000313" key="7">
    <source>
        <dbReference type="EMBL" id="ONM47101.1"/>
    </source>
</evidence>
<dbReference type="PANTHER" id="PTHR43557:SF2">
    <property type="entry name" value="RIESKE DOMAIN-CONTAINING PROTEIN-RELATED"/>
    <property type="match status" value="1"/>
</dbReference>
<dbReference type="Gene3D" id="3.50.50.60">
    <property type="entry name" value="FAD/NAD(P)-binding domain"/>
    <property type="match status" value="2"/>
</dbReference>
<keyword evidence="3" id="KW-0274">FAD</keyword>
<keyword evidence="4" id="KW-0560">Oxidoreductase</keyword>
<evidence type="ECO:0000256" key="2">
    <source>
        <dbReference type="ARBA" id="ARBA00022630"/>
    </source>
</evidence>
<dbReference type="GO" id="GO:0005737">
    <property type="term" value="C:cytoplasm"/>
    <property type="evidence" value="ECO:0007669"/>
    <property type="project" value="TreeGrafter"/>
</dbReference>
<dbReference type="InterPro" id="IPR050446">
    <property type="entry name" value="FAD-oxidoreductase/Apoptosis"/>
</dbReference>
<dbReference type="Gene3D" id="3.30.390.30">
    <property type="match status" value="1"/>
</dbReference>
<name>A0A1V2TCP3_9NOCA</name>
<sequence length="399" mass="41563">MTAPIVIVGAGLAGLRTAEELRRVGYDGELVLFGDEARPPYDRPPLSKQFVRGETDDTTLRPADFFADKRIDLRVNTAAVGVDPAVRRVLLADGSEVEYHHLIIATGLRPRRLPGLAALAGVHVLRSHDDAVALRADLVGAGRALVIGAGFIGCELAASFRAGGLPVVLVEPQPTPLAGVLGEQVGSLVGRLHRAEGVDLRCGVGVDSLLSDTTGRVRGAVLTNGVEVLADLVVVGIGSRPVTEWLEGSGIALVEPSAGGGVLADEAGRTGVDGVWAVGDVAAWRYSSGGCTRIEHWTNAGEQAKLLACALLGAEPPSAAQVPYFWSDQYDVKVQALGTPRAGDDIRIVADDGRKFLAYYSREERLTGVVGGGMPGQVMKTRAKIAAGAPVAELLGAAK</sequence>
<organism evidence="7 8">
    <name type="scientific">Nocardia donostiensis</name>
    <dbReference type="NCBI Taxonomy" id="1538463"/>
    <lineage>
        <taxon>Bacteria</taxon>
        <taxon>Bacillati</taxon>
        <taxon>Actinomycetota</taxon>
        <taxon>Actinomycetes</taxon>
        <taxon>Mycobacteriales</taxon>
        <taxon>Nocardiaceae</taxon>
        <taxon>Nocardia</taxon>
    </lineage>
</organism>
<dbReference type="EMBL" id="MUMY01000017">
    <property type="protein sequence ID" value="ONM47101.1"/>
    <property type="molecule type" value="Genomic_DNA"/>
</dbReference>
<dbReference type="PRINTS" id="PR00368">
    <property type="entry name" value="FADPNR"/>
</dbReference>
<protein>
    <submittedName>
        <fullName evidence="7">FAD-dependent oxidoreductase</fullName>
    </submittedName>
</protein>
<comment type="cofactor">
    <cofactor evidence="1">
        <name>FAD</name>
        <dbReference type="ChEBI" id="CHEBI:57692"/>
    </cofactor>
</comment>
<dbReference type="Pfam" id="PF14759">
    <property type="entry name" value="Reductase_C"/>
    <property type="match status" value="1"/>
</dbReference>
<dbReference type="STRING" id="1538463.B0T36_11350"/>
<dbReference type="Proteomes" id="UP000188836">
    <property type="component" value="Unassembled WGS sequence"/>
</dbReference>
<dbReference type="InterPro" id="IPR036188">
    <property type="entry name" value="FAD/NAD-bd_sf"/>
</dbReference>
<reference evidence="7 8" key="1">
    <citation type="journal article" date="2016" name="Antonie Van Leeuwenhoek">
        <title>Nocardia donostiensis sp. nov., isolated from human respiratory specimens.</title>
        <authorList>
            <person name="Ercibengoa M."/>
            <person name="Bell M."/>
            <person name="Marimon J.M."/>
            <person name="Humrighouse B."/>
            <person name="Klenk H.P."/>
            <person name="Potter G."/>
            <person name="Perez-Trallero E."/>
        </authorList>
    </citation>
    <scope>NUCLEOTIDE SEQUENCE [LARGE SCALE GENOMIC DNA]</scope>
    <source>
        <strain evidence="7 8">X1655</strain>
    </source>
</reference>
<feature type="domain" description="FAD/NAD(P)-binding" evidence="5">
    <location>
        <begin position="5"/>
        <end position="304"/>
    </location>
</feature>
<evidence type="ECO:0000256" key="1">
    <source>
        <dbReference type="ARBA" id="ARBA00001974"/>
    </source>
</evidence>
<evidence type="ECO:0000256" key="3">
    <source>
        <dbReference type="ARBA" id="ARBA00022827"/>
    </source>
</evidence>